<sequence>MGDDSLVPVTVLTGFLGSGKTTLLNHILTATHGKRIAVIEFGEVGIDDALLAKNAKMQVKEELIEMMNGCVCCTVRRDLVAVLQKLAKRIQSGKLKLDAIVIETAGMADPAPVAQTFFVDDMVKSFARIDGVVTLVDAKHIEQHLDEEKPEGAENEAVEQVAFADRLLLNKTDLITEADLERVEARLRSINKFAPIVRCSHSEVSVDSVLGIRGFDLKRRLEMDPEFLNTEGEHKHHSSVSSLSITQPGDVDIELVQEWTGTLLEEKGKDLFRMKGVLAIAHAKHKFVYQAVHRIFDGSFDEDASWSEGEGHLSKLVIVGKNLDQIELKSGFAACAATPEVYERRAKALRFAIGAMVECNTGDRYTSRKGGLLADEMGLGKTVQVAAFLSAVLGKSATSEDKRRTFPLPEGDCRQVLVVVPTVTLTNWERELATWGCFKVRKFHGAKKEEALEAVRERRCEVLLTTYGTMATNADQSHLGGVLWEIIIWDEAHTMKNPRTSTSKAAWLIPCKLRFALTGTPMSNKFEELWVIFDFVSDKGVGTKSDFKACYEKELKQGLKKNANQYEVVQRFKKQKQLKHLMDTWMLQRFQQIIAHEMPQKFDAIVVCRLAPEQEEVYERVLKSADYQQLLKAEEPCPCGSKSKLKECHSLDLDGVLSRSKHPVGDSCPFCPYCITLPALTQLGKIANHLELIKPDEAAMTQEAFDRQAAFARMALSLPDACDVRRNRTFENQAHSKGCGKMRALEELLRRWKREMAKVLLFSQSTQMLDILEDLVKSKGYDYVRLDGTTSATERGERVDQFNKKPSVFLFLLSTRVGGVGINLVSASKVVIFEPSWNPANDMQAMDRSFRIGQRQDVHVYRFVASNTVEEKVYQRQLYKQSQEGLALKQQDETRLFEGVMGDKTQKGELFGVQNLLQFAGSSTAAILKSKEATRRRTIASRMRFIGLDVAREISRDGDEVLLKIAANDELLEEIAEQITMEKRLKAGGYTDYTREAKKLFAPASSSSFFSSLERQRLILAALELGLSEGGCDIDLNLEIERGVLKAVVPVHDASIGSGALMEQWCLAPLSWWPNQPLDEIKEYFGERIALYFAFLQCLTRSLLVPGLAGLFVTFVGLFYGSPDNPVTPFYSVFIMVWLPWFAKAWRREEAQLAYRWNVEDFEATERVRPQFRGELARGFYSPEGHFINVDEHDKLSAAAPLLKRFTVEQLRQRMLVSYLVIMPLVILVIIGVMTILAYRSFLQMSFANAHAILLGITEIDDVPESIAVTFGSCLGSGLYSVWLAVTNYFYGLVAVKLNNWENHRTETAYEDALILKTFCFQFVNSYVTLFYIAFLKASQIGLLPGMTEYCHDASHFDYSAEVIKGTHGGLNPFCMGELSYMLSSLVIFSHMIAKSTEYVMPRMMALMRGFAEVYAMRKRGVFVKPMSVHEEQAMLEPHEGCFAEYLFLMTQLGFVTLFAPAFPIAALVCYVSFLLEIRTDAYKLLHNTQRPRYAGAQDIGSWQKVLVILGVMSIFTNMGLIGVTTTTFSAALPINFLGLQITHDNKVLFLFIFEHMMLGAQYFIYAWIPDLTREMEIARATILWRKRATLEVWKAAQNPDIVEQTKPLVVEGVDAQPRPPRVEWDDDAIPERFIHDAKGLYVEPCRPAEWSRMLKAGEWLAEEKAVEKAKEENLRLYRAEAAALENALAAKQAAPAMAPALLGPTSPSHALVSAYPHDPEQAALLPPASASSPSPKKYLTNRYLRREQTDQTLAERVPGELDA</sequence>
<evidence type="ECO:0000256" key="1">
    <source>
        <dbReference type="ARBA" id="ARBA00004123"/>
    </source>
</evidence>
<dbReference type="EMBL" id="JWZX01002710">
    <property type="protein sequence ID" value="KOO27475.1"/>
    <property type="molecule type" value="Genomic_DNA"/>
</dbReference>
<evidence type="ECO:0000313" key="13">
    <source>
        <dbReference type="EMBL" id="KOO27475.1"/>
    </source>
</evidence>
<comment type="subcellular location">
    <subcellularLocation>
        <location evidence="1">Nucleus</location>
    </subcellularLocation>
</comment>
<proteinExistence type="inferred from homology"/>
<dbReference type="FunFam" id="3.40.50.10810:FF:000019">
    <property type="entry name" value="DNA excision repair protein ERCC-6-like 2 isoform X1"/>
    <property type="match status" value="1"/>
</dbReference>
<dbReference type="PROSITE" id="PS51194">
    <property type="entry name" value="HELICASE_CTER"/>
    <property type="match status" value="1"/>
</dbReference>
<feature type="transmembrane region" description="Helical" evidence="10">
    <location>
        <begin position="1453"/>
        <end position="1476"/>
    </location>
</feature>
<dbReference type="InterPro" id="IPR001650">
    <property type="entry name" value="Helicase_C-like"/>
</dbReference>
<feature type="region of interest" description="Disordered" evidence="9">
    <location>
        <begin position="1718"/>
        <end position="1764"/>
    </location>
</feature>
<dbReference type="InterPro" id="IPR003495">
    <property type="entry name" value="CobW/HypB/UreG_nucleotide-bd"/>
</dbReference>
<dbReference type="Gene3D" id="3.40.50.10810">
    <property type="entry name" value="Tandem AAA-ATPase domain"/>
    <property type="match status" value="1"/>
</dbReference>
<organism evidence="13 14">
    <name type="scientific">Chrysochromulina tobinii</name>
    <dbReference type="NCBI Taxonomy" id="1460289"/>
    <lineage>
        <taxon>Eukaryota</taxon>
        <taxon>Haptista</taxon>
        <taxon>Haptophyta</taxon>
        <taxon>Prymnesiophyceae</taxon>
        <taxon>Prymnesiales</taxon>
        <taxon>Chrysochromulinaceae</taxon>
        <taxon>Chrysochromulina</taxon>
    </lineage>
</organism>
<evidence type="ECO:0000256" key="6">
    <source>
        <dbReference type="ARBA" id="ARBA00034320"/>
    </source>
</evidence>
<keyword evidence="2" id="KW-0547">Nucleotide-binding</keyword>
<dbReference type="Proteomes" id="UP000037460">
    <property type="component" value="Unassembled WGS sequence"/>
</dbReference>
<dbReference type="SUPFAM" id="SSF52540">
    <property type="entry name" value="P-loop containing nucleoside triphosphate hydrolases"/>
    <property type="match status" value="3"/>
</dbReference>
<evidence type="ECO:0000259" key="12">
    <source>
        <dbReference type="PROSITE" id="PS51194"/>
    </source>
</evidence>
<comment type="catalytic activity">
    <reaction evidence="7">
        <text>GTP + H2O = GDP + phosphate + H(+)</text>
        <dbReference type="Rhea" id="RHEA:19669"/>
        <dbReference type="ChEBI" id="CHEBI:15377"/>
        <dbReference type="ChEBI" id="CHEBI:15378"/>
        <dbReference type="ChEBI" id="CHEBI:37565"/>
        <dbReference type="ChEBI" id="CHEBI:43474"/>
        <dbReference type="ChEBI" id="CHEBI:58189"/>
    </reaction>
    <physiologicalReaction direction="left-to-right" evidence="7">
        <dbReference type="Rhea" id="RHEA:19670"/>
    </physiologicalReaction>
</comment>
<keyword evidence="14" id="KW-1185">Reference proteome</keyword>
<feature type="transmembrane region" description="Helical" evidence="10">
    <location>
        <begin position="1548"/>
        <end position="1569"/>
    </location>
</feature>
<gene>
    <name evidence="13" type="ORF">Ctob_004231</name>
</gene>
<dbReference type="GO" id="GO:0005634">
    <property type="term" value="C:nucleus"/>
    <property type="evidence" value="ECO:0007669"/>
    <property type="project" value="UniProtKB-SubCell"/>
</dbReference>
<evidence type="ECO:0000256" key="8">
    <source>
        <dbReference type="SAM" id="Coils"/>
    </source>
</evidence>
<dbReference type="Pfam" id="PF07683">
    <property type="entry name" value="CobW_C"/>
    <property type="match status" value="1"/>
</dbReference>
<dbReference type="Pfam" id="PF02492">
    <property type="entry name" value="cobW"/>
    <property type="match status" value="1"/>
</dbReference>
<dbReference type="InterPro" id="IPR027417">
    <property type="entry name" value="P-loop_NTPase"/>
</dbReference>
<dbReference type="Pfam" id="PF04547">
    <property type="entry name" value="Anoctamin"/>
    <property type="match status" value="1"/>
</dbReference>
<feature type="compositionally biased region" description="Low complexity" evidence="9">
    <location>
        <begin position="1723"/>
        <end position="1736"/>
    </location>
</feature>
<keyword evidence="10" id="KW-1133">Transmembrane helix</keyword>
<protein>
    <submittedName>
        <fullName evidence="13">Snf2 super family</fullName>
    </submittedName>
</protein>
<keyword evidence="3" id="KW-0378">Hydrolase</keyword>
<feature type="transmembrane region" description="Helical" evidence="10">
    <location>
        <begin position="1506"/>
        <end position="1536"/>
    </location>
</feature>
<evidence type="ECO:0000256" key="2">
    <source>
        <dbReference type="ARBA" id="ARBA00022741"/>
    </source>
</evidence>
<feature type="domain" description="Helicase ATP-binding" evidence="11">
    <location>
        <begin position="362"/>
        <end position="539"/>
    </location>
</feature>
<dbReference type="InterPro" id="IPR050496">
    <property type="entry name" value="SNF2_RAD54_helicase_repair"/>
</dbReference>
<dbReference type="CDD" id="cd03112">
    <property type="entry name" value="CobW-like"/>
    <property type="match status" value="1"/>
</dbReference>
<dbReference type="Pfam" id="PF00176">
    <property type="entry name" value="SNF2-rel_dom"/>
    <property type="match status" value="1"/>
</dbReference>
<dbReference type="CDD" id="cd18793">
    <property type="entry name" value="SF2_C_SNF"/>
    <property type="match status" value="1"/>
</dbReference>
<evidence type="ECO:0000256" key="5">
    <source>
        <dbReference type="ARBA" id="ARBA00023242"/>
    </source>
</evidence>
<dbReference type="Gene3D" id="3.30.1220.10">
    <property type="entry name" value="CobW-like, C-terminal domain"/>
    <property type="match status" value="1"/>
</dbReference>
<dbReference type="OrthoDB" id="18915at2759"/>
<dbReference type="InterPro" id="IPR038718">
    <property type="entry name" value="SNF2-like_sf"/>
</dbReference>
<evidence type="ECO:0000259" key="11">
    <source>
        <dbReference type="PROSITE" id="PS51192"/>
    </source>
</evidence>
<dbReference type="InterPro" id="IPR049730">
    <property type="entry name" value="SNF2/RAD54-like_C"/>
</dbReference>
<keyword evidence="5" id="KW-0539">Nucleus</keyword>
<accession>A0A0M0JLY4</accession>
<dbReference type="Gene3D" id="3.40.50.300">
    <property type="entry name" value="P-loop containing nucleotide triphosphate hydrolases"/>
    <property type="match status" value="2"/>
</dbReference>
<feature type="coiled-coil region" evidence="8">
    <location>
        <begin position="1668"/>
        <end position="1695"/>
    </location>
</feature>
<keyword evidence="10" id="KW-0472">Membrane</keyword>
<dbReference type="GO" id="GO:0016787">
    <property type="term" value="F:hydrolase activity"/>
    <property type="evidence" value="ECO:0007669"/>
    <property type="project" value="UniProtKB-KW"/>
</dbReference>
<name>A0A0M0JLY4_9EUKA</name>
<keyword evidence="10" id="KW-0812">Transmembrane</keyword>
<feature type="domain" description="Helicase C-terminal" evidence="12">
    <location>
        <begin position="744"/>
        <end position="894"/>
    </location>
</feature>
<comment type="similarity">
    <text evidence="6">Belongs to the SIMIBI class G3E GTPase family. ZNG1 subfamily.</text>
</comment>
<evidence type="ECO:0000256" key="10">
    <source>
        <dbReference type="SAM" id="Phobius"/>
    </source>
</evidence>
<evidence type="ECO:0000256" key="4">
    <source>
        <dbReference type="ARBA" id="ARBA00023186"/>
    </source>
</evidence>
<evidence type="ECO:0000313" key="14">
    <source>
        <dbReference type="Proteomes" id="UP000037460"/>
    </source>
</evidence>
<dbReference type="PANTHER" id="PTHR45629:SF7">
    <property type="entry name" value="DNA EXCISION REPAIR PROTEIN ERCC-6-RELATED"/>
    <property type="match status" value="1"/>
</dbReference>
<feature type="transmembrane region" description="Helical" evidence="10">
    <location>
        <begin position="1267"/>
        <end position="1293"/>
    </location>
</feature>
<dbReference type="InterPro" id="IPR011629">
    <property type="entry name" value="CobW-like_C"/>
</dbReference>
<dbReference type="InterPro" id="IPR049452">
    <property type="entry name" value="Anoctamin_TM"/>
</dbReference>
<comment type="caution">
    <text evidence="13">The sequence shown here is derived from an EMBL/GenBank/DDBJ whole genome shotgun (WGS) entry which is preliminary data.</text>
</comment>
<reference evidence="14" key="1">
    <citation type="journal article" date="2015" name="PLoS Genet.">
        <title>Genome Sequence and Transcriptome Analyses of Chrysochromulina tobin: Metabolic Tools for Enhanced Algal Fitness in the Prominent Order Prymnesiales (Haptophyceae).</title>
        <authorList>
            <person name="Hovde B.T."/>
            <person name="Deodato C.R."/>
            <person name="Hunsperger H.M."/>
            <person name="Ryken S.A."/>
            <person name="Yost W."/>
            <person name="Jha R.K."/>
            <person name="Patterson J."/>
            <person name="Monnat R.J. Jr."/>
            <person name="Barlow S.B."/>
            <person name="Starkenburg S.R."/>
            <person name="Cattolico R.A."/>
        </authorList>
    </citation>
    <scope>NUCLEOTIDE SEQUENCE</scope>
    <source>
        <strain evidence="14">CCMP291</strain>
    </source>
</reference>
<feature type="transmembrane region" description="Helical" evidence="10">
    <location>
        <begin position="1216"/>
        <end position="1239"/>
    </location>
</feature>
<dbReference type="SMART" id="SM00487">
    <property type="entry name" value="DEXDc"/>
    <property type="match status" value="1"/>
</dbReference>
<evidence type="ECO:0000256" key="7">
    <source>
        <dbReference type="ARBA" id="ARBA00049117"/>
    </source>
</evidence>
<feature type="transmembrane region" description="Helical" evidence="10">
    <location>
        <begin position="1314"/>
        <end position="1335"/>
    </location>
</feature>
<keyword evidence="8" id="KW-0175">Coiled coil</keyword>
<dbReference type="InterPro" id="IPR036627">
    <property type="entry name" value="CobW-likC_sf"/>
</dbReference>
<feature type="transmembrane region" description="Helical" evidence="10">
    <location>
        <begin position="1103"/>
        <end position="1122"/>
    </location>
</feature>
<keyword evidence="4" id="KW-0143">Chaperone</keyword>
<dbReference type="InterPro" id="IPR000330">
    <property type="entry name" value="SNF2_N"/>
</dbReference>
<dbReference type="InterPro" id="IPR014001">
    <property type="entry name" value="Helicase_ATP-bd"/>
</dbReference>
<dbReference type="PANTHER" id="PTHR45629">
    <property type="entry name" value="SNF2/RAD54 FAMILY MEMBER"/>
    <property type="match status" value="1"/>
</dbReference>
<dbReference type="SUPFAM" id="SSF90002">
    <property type="entry name" value="Hypothetical protein YjiA, C-terminal domain"/>
    <property type="match status" value="1"/>
</dbReference>
<dbReference type="PROSITE" id="PS51192">
    <property type="entry name" value="HELICASE_ATP_BIND_1"/>
    <property type="match status" value="1"/>
</dbReference>
<dbReference type="SMART" id="SM00490">
    <property type="entry name" value="HELICc"/>
    <property type="match status" value="1"/>
</dbReference>
<dbReference type="Pfam" id="PF00271">
    <property type="entry name" value="Helicase_C"/>
    <property type="match status" value="1"/>
</dbReference>
<dbReference type="GO" id="GO:0005524">
    <property type="term" value="F:ATP binding"/>
    <property type="evidence" value="ECO:0007669"/>
    <property type="project" value="InterPro"/>
</dbReference>
<evidence type="ECO:0000256" key="3">
    <source>
        <dbReference type="ARBA" id="ARBA00022801"/>
    </source>
</evidence>
<evidence type="ECO:0000256" key="9">
    <source>
        <dbReference type="SAM" id="MobiDB-lite"/>
    </source>
</evidence>